<reference evidence="2" key="1">
    <citation type="submission" date="2020-06" db="EMBL/GenBank/DDBJ databases">
        <title>A chromosome-scale genome assembly of Talaromyces rugulosus W13939.</title>
        <authorList>
            <person name="Wang B."/>
            <person name="Guo L."/>
            <person name="Ye K."/>
            <person name="Wang L."/>
        </authorList>
    </citation>
    <scope>NUCLEOTIDE SEQUENCE [LARGE SCALE GENOMIC DNA]</scope>
    <source>
        <strain evidence="2">W13939</strain>
    </source>
</reference>
<keyword evidence="2" id="KW-1185">Reference proteome</keyword>
<dbReference type="AlphaFoldDB" id="A0A7H8R153"/>
<proteinExistence type="predicted"/>
<evidence type="ECO:0000313" key="1">
    <source>
        <dbReference type="EMBL" id="QKX58613.1"/>
    </source>
</evidence>
<evidence type="ECO:0000313" key="2">
    <source>
        <dbReference type="Proteomes" id="UP000509510"/>
    </source>
</evidence>
<evidence type="ECO:0008006" key="3">
    <source>
        <dbReference type="Google" id="ProtNLM"/>
    </source>
</evidence>
<dbReference type="GeneID" id="55993235"/>
<dbReference type="KEGG" id="trg:TRUGW13939_05738"/>
<dbReference type="PANTHER" id="PTHR43591">
    <property type="entry name" value="METHYLTRANSFERASE"/>
    <property type="match status" value="1"/>
</dbReference>
<dbReference type="SUPFAM" id="SSF53335">
    <property type="entry name" value="S-adenosyl-L-methionine-dependent methyltransferases"/>
    <property type="match status" value="1"/>
</dbReference>
<organism evidence="1 2">
    <name type="scientific">Talaromyces rugulosus</name>
    <name type="common">Penicillium rugulosum</name>
    <dbReference type="NCBI Taxonomy" id="121627"/>
    <lineage>
        <taxon>Eukaryota</taxon>
        <taxon>Fungi</taxon>
        <taxon>Dikarya</taxon>
        <taxon>Ascomycota</taxon>
        <taxon>Pezizomycotina</taxon>
        <taxon>Eurotiomycetes</taxon>
        <taxon>Eurotiomycetidae</taxon>
        <taxon>Eurotiales</taxon>
        <taxon>Trichocomaceae</taxon>
        <taxon>Talaromyces</taxon>
        <taxon>Talaromyces sect. Islandici</taxon>
    </lineage>
</organism>
<dbReference type="CDD" id="cd02440">
    <property type="entry name" value="AdoMet_MTases"/>
    <property type="match status" value="1"/>
</dbReference>
<dbReference type="PANTHER" id="PTHR43591:SF50">
    <property type="entry name" value="METHYLTRANSFERASE DOMAIN-CONTAINING PROTEIN-RELATED"/>
    <property type="match status" value="1"/>
</dbReference>
<protein>
    <recommendedName>
        <fullName evidence="3">Methyltransferase domain-containing protein</fullName>
    </recommendedName>
</protein>
<dbReference type="Proteomes" id="UP000509510">
    <property type="component" value="Chromosome III"/>
</dbReference>
<gene>
    <name evidence="1" type="ORF">TRUGW13939_05738</name>
</gene>
<dbReference type="RefSeq" id="XP_035344791.1">
    <property type="nucleotide sequence ID" value="XM_035488898.1"/>
</dbReference>
<name>A0A7H8R153_TALRU</name>
<dbReference type="Gene3D" id="3.40.50.150">
    <property type="entry name" value="Vaccinia Virus protein VP39"/>
    <property type="match status" value="1"/>
</dbReference>
<dbReference type="OrthoDB" id="4222303at2759"/>
<sequence length="295" mass="32457">MTTAAAQAATEDNYYLLERDSVETKRLDNQHEFIVRICGGSLLHKAIPQDKIFSVADVATGTGIWLRELKQYLDSTHPTPTQPRVYHGFDISDAQFPADVNASFSLQDCLKPFPVEHHGRYDLVHVRLLVAAIKGANFKLIVANLKPLLKPGGYLQWEDLDMGSFLTTSDPKWDSTPGMQTMHYLINAQVALGSSAHVPEAVAAGARDAGLVQVQTDYYNTNAHPELDETTRQWILNATVPLMRSVKMRNAGATANEEVIDKEVEAHVAAVKETYAQGLVIHGAIGVVIAKMPEQ</sequence>
<dbReference type="EMBL" id="CP055900">
    <property type="protein sequence ID" value="QKX58613.1"/>
    <property type="molecule type" value="Genomic_DNA"/>
</dbReference>
<accession>A0A7H8R153</accession>
<dbReference type="InterPro" id="IPR029063">
    <property type="entry name" value="SAM-dependent_MTases_sf"/>
</dbReference>
<dbReference type="Pfam" id="PF13489">
    <property type="entry name" value="Methyltransf_23"/>
    <property type="match status" value="1"/>
</dbReference>